<dbReference type="InterPro" id="IPR036388">
    <property type="entry name" value="WH-like_DNA-bd_sf"/>
</dbReference>
<dbReference type="Pfam" id="PF00126">
    <property type="entry name" value="HTH_1"/>
    <property type="match status" value="1"/>
</dbReference>
<evidence type="ECO:0000256" key="1">
    <source>
        <dbReference type="ARBA" id="ARBA00009437"/>
    </source>
</evidence>
<keyword evidence="2" id="KW-0805">Transcription regulation</keyword>
<evidence type="ECO:0000259" key="5">
    <source>
        <dbReference type="PROSITE" id="PS50931"/>
    </source>
</evidence>
<keyword evidence="3" id="KW-0238">DNA-binding</keyword>
<dbReference type="InterPro" id="IPR000847">
    <property type="entry name" value="LysR_HTH_N"/>
</dbReference>
<dbReference type="SUPFAM" id="SSF53850">
    <property type="entry name" value="Periplasmic binding protein-like II"/>
    <property type="match status" value="1"/>
</dbReference>
<dbReference type="InterPro" id="IPR036390">
    <property type="entry name" value="WH_DNA-bd_sf"/>
</dbReference>
<gene>
    <name evidence="6" type="ORF">RW095_21760</name>
</gene>
<dbReference type="CDD" id="cd08422">
    <property type="entry name" value="PBP2_CrgA_like"/>
    <property type="match status" value="1"/>
</dbReference>
<accession>A0ABZ0EI99</accession>
<evidence type="ECO:0000256" key="2">
    <source>
        <dbReference type="ARBA" id="ARBA00023015"/>
    </source>
</evidence>
<dbReference type="InterPro" id="IPR005119">
    <property type="entry name" value="LysR_subst-bd"/>
</dbReference>
<organism evidence="6 7">
    <name type="scientific">Paraburkholderia kirstenboschensis</name>
    <dbReference type="NCBI Taxonomy" id="1245436"/>
    <lineage>
        <taxon>Bacteria</taxon>
        <taxon>Pseudomonadati</taxon>
        <taxon>Pseudomonadota</taxon>
        <taxon>Betaproteobacteria</taxon>
        <taxon>Burkholderiales</taxon>
        <taxon>Burkholderiaceae</taxon>
        <taxon>Paraburkholderia</taxon>
    </lineage>
</organism>
<dbReference type="SUPFAM" id="SSF46785">
    <property type="entry name" value="Winged helix' DNA-binding domain"/>
    <property type="match status" value="1"/>
</dbReference>
<dbReference type="RefSeq" id="WP_317018278.1">
    <property type="nucleotide sequence ID" value="NZ_CP136512.1"/>
</dbReference>
<evidence type="ECO:0000256" key="3">
    <source>
        <dbReference type="ARBA" id="ARBA00023125"/>
    </source>
</evidence>
<dbReference type="PANTHER" id="PTHR30537:SF21">
    <property type="entry name" value="HTH-TYPE TRANSCRIPTIONAL REGULATOR SINR-RELATED"/>
    <property type="match status" value="1"/>
</dbReference>
<evidence type="ECO:0000256" key="4">
    <source>
        <dbReference type="ARBA" id="ARBA00023163"/>
    </source>
</evidence>
<name>A0ABZ0EI99_9BURK</name>
<evidence type="ECO:0000313" key="6">
    <source>
        <dbReference type="EMBL" id="WOD15863.1"/>
    </source>
</evidence>
<comment type="similarity">
    <text evidence="1">Belongs to the LysR transcriptional regulatory family.</text>
</comment>
<dbReference type="Pfam" id="PF03466">
    <property type="entry name" value="LysR_substrate"/>
    <property type="match status" value="1"/>
</dbReference>
<dbReference type="PROSITE" id="PS50931">
    <property type="entry name" value="HTH_LYSR"/>
    <property type="match status" value="1"/>
</dbReference>
<dbReference type="Proteomes" id="UP001302652">
    <property type="component" value="Chromosome 2"/>
</dbReference>
<dbReference type="InterPro" id="IPR058163">
    <property type="entry name" value="LysR-type_TF_proteobact-type"/>
</dbReference>
<dbReference type="Gene3D" id="3.40.190.290">
    <property type="match status" value="1"/>
</dbReference>
<dbReference type="EMBL" id="CP136512">
    <property type="protein sequence ID" value="WOD15863.1"/>
    <property type="molecule type" value="Genomic_DNA"/>
</dbReference>
<feature type="domain" description="HTH lysR-type" evidence="5">
    <location>
        <begin position="2"/>
        <end position="59"/>
    </location>
</feature>
<keyword evidence="7" id="KW-1185">Reference proteome</keyword>
<keyword evidence="4" id="KW-0804">Transcription</keyword>
<evidence type="ECO:0000313" key="7">
    <source>
        <dbReference type="Proteomes" id="UP001302652"/>
    </source>
</evidence>
<reference evidence="6 7" key="1">
    <citation type="submission" date="2023-10" db="EMBL/GenBank/DDBJ databases">
        <title>Surface-active antibiotics is a multifunctional adaptation for post-fire microbes.</title>
        <authorList>
            <person name="Liu M.D."/>
            <person name="Du Y."/>
            <person name="Koupaei S.K."/>
            <person name="Kim N.R."/>
            <person name="Zhang W."/>
            <person name="Traxler M.F."/>
        </authorList>
    </citation>
    <scope>NUCLEOTIDE SEQUENCE [LARGE SCALE GENOMIC DNA]</scope>
    <source>
        <strain evidence="6 7">F3</strain>
    </source>
</reference>
<protein>
    <submittedName>
        <fullName evidence="6">LysR family transcriptional regulator</fullName>
    </submittedName>
</protein>
<proteinExistence type="inferred from homology"/>
<dbReference type="Gene3D" id="1.10.10.10">
    <property type="entry name" value="Winged helix-like DNA-binding domain superfamily/Winged helix DNA-binding domain"/>
    <property type="match status" value="1"/>
</dbReference>
<dbReference type="PANTHER" id="PTHR30537">
    <property type="entry name" value="HTH-TYPE TRANSCRIPTIONAL REGULATOR"/>
    <property type="match status" value="1"/>
</dbReference>
<sequence length="306" mass="34780">MIRIEDLELFVRTAALGSFSNAAREADLLPGQVSAAVQRLERELEIRLFARTTRSLRLTKEGEQYLPYATEVLAMLKEGREQLHGEQESLQVAAPSDLGRNVLLPWLTEFRDSHPKLVLRLSLSDQVTDVFRDPVDVAIRYGVVESASYVVLPLAQNNRRVLVASPEYLQRHGRPRTLDELVMHECLPYVLGGRVYDRWVFPANGVRRQVAVKGSLLCDDAEIARRWSLAGKGIAYKSWLDVYHDVTAGRLEVLIPDQPGESSPLNMVCPHRRQFTPAVRYLHSELRERTVAMTATMREHTAFREP</sequence>